<evidence type="ECO:0000259" key="2">
    <source>
        <dbReference type="PROSITE" id="PS50222"/>
    </source>
</evidence>
<protein>
    <recommendedName>
        <fullName evidence="2">EF-hand domain-containing protein</fullName>
    </recommendedName>
</protein>
<gene>
    <name evidence="3" type="ORF">H8B19_07125</name>
</gene>
<reference evidence="3" key="2">
    <citation type="submission" date="2020-08" db="EMBL/GenBank/DDBJ databases">
        <authorList>
            <person name="Lai Q."/>
        </authorList>
    </citation>
    <scope>NUCLEOTIDE SEQUENCE</scope>
    <source>
        <strain evidence="3">S27-2</strain>
    </source>
</reference>
<keyword evidence="1" id="KW-0732">Signal</keyword>
<reference evidence="3" key="1">
    <citation type="journal article" date="2018" name="Int. J. Syst. Evol. Microbiol.">
        <title>Neptunicella marina gen. nov., sp. nov., isolated from surface seawater.</title>
        <authorList>
            <person name="Liu X."/>
            <person name="Lai Q."/>
            <person name="Du Y."/>
            <person name="Zhang X."/>
            <person name="Liu Z."/>
            <person name="Sun F."/>
            <person name="Shao Z."/>
        </authorList>
    </citation>
    <scope>NUCLEOTIDE SEQUENCE</scope>
    <source>
        <strain evidence="3">S27-2</strain>
    </source>
</reference>
<feature type="signal peptide" evidence="1">
    <location>
        <begin position="1"/>
        <end position="20"/>
    </location>
</feature>
<dbReference type="EMBL" id="JACNEP010000004">
    <property type="protein sequence ID" value="MBC3765643.1"/>
    <property type="molecule type" value="Genomic_DNA"/>
</dbReference>
<dbReference type="Gene3D" id="1.10.238.10">
    <property type="entry name" value="EF-hand"/>
    <property type="match status" value="1"/>
</dbReference>
<evidence type="ECO:0000313" key="3">
    <source>
        <dbReference type="EMBL" id="MBC3765643.1"/>
    </source>
</evidence>
<dbReference type="Pfam" id="PF13202">
    <property type="entry name" value="EF-hand_5"/>
    <property type="match status" value="2"/>
</dbReference>
<feature type="domain" description="EF-hand" evidence="2">
    <location>
        <begin position="43"/>
        <end position="71"/>
    </location>
</feature>
<dbReference type="RefSeq" id="WP_186506108.1">
    <property type="nucleotide sequence ID" value="NZ_JACNEP010000004.1"/>
</dbReference>
<dbReference type="InterPro" id="IPR011992">
    <property type="entry name" value="EF-hand-dom_pair"/>
</dbReference>
<evidence type="ECO:0000256" key="1">
    <source>
        <dbReference type="SAM" id="SignalP"/>
    </source>
</evidence>
<organism evidence="3 4">
    <name type="scientific">Neptunicella marina</name>
    <dbReference type="NCBI Taxonomy" id="2125989"/>
    <lineage>
        <taxon>Bacteria</taxon>
        <taxon>Pseudomonadati</taxon>
        <taxon>Pseudomonadota</taxon>
        <taxon>Gammaproteobacteria</taxon>
        <taxon>Alteromonadales</taxon>
        <taxon>Alteromonadaceae</taxon>
        <taxon>Neptunicella</taxon>
    </lineage>
</organism>
<proteinExistence type="predicted"/>
<dbReference type="SUPFAM" id="SSF47473">
    <property type="entry name" value="EF-hand"/>
    <property type="match status" value="1"/>
</dbReference>
<dbReference type="InterPro" id="IPR002048">
    <property type="entry name" value="EF_hand_dom"/>
</dbReference>
<dbReference type="PROSITE" id="PS00018">
    <property type="entry name" value="EF_HAND_1"/>
    <property type="match status" value="1"/>
</dbReference>
<sequence length="71" mass="7575">MKNFKMFTLITLITSASAFAGGFTPFSELDTDNSGSLSMQEAAADSALAQKFEQLDTNKDGQLSEAEYNAG</sequence>
<keyword evidence="4" id="KW-1185">Reference proteome</keyword>
<evidence type="ECO:0000313" key="4">
    <source>
        <dbReference type="Proteomes" id="UP000601768"/>
    </source>
</evidence>
<dbReference type="InterPro" id="IPR018247">
    <property type="entry name" value="EF_Hand_1_Ca_BS"/>
</dbReference>
<dbReference type="Proteomes" id="UP000601768">
    <property type="component" value="Unassembled WGS sequence"/>
</dbReference>
<name>A0A8J6IUE4_9ALTE</name>
<dbReference type="AlphaFoldDB" id="A0A8J6IUE4"/>
<comment type="caution">
    <text evidence="3">The sequence shown here is derived from an EMBL/GenBank/DDBJ whole genome shotgun (WGS) entry which is preliminary data.</text>
</comment>
<dbReference type="GO" id="GO:0005509">
    <property type="term" value="F:calcium ion binding"/>
    <property type="evidence" value="ECO:0007669"/>
    <property type="project" value="InterPro"/>
</dbReference>
<dbReference type="PROSITE" id="PS50222">
    <property type="entry name" value="EF_HAND_2"/>
    <property type="match status" value="1"/>
</dbReference>
<feature type="chain" id="PRO_5035277355" description="EF-hand domain-containing protein" evidence="1">
    <location>
        <begin position="21"/>
        <end position="71"/>
    </location>
</feature>
<accession>A0A8J6IUE4</accession>